<dbReference type="SUPFAM" id="SSF52009">
    <property type="entry name" value="Phosphohistidine domain"/>
    <property type="match status" value="1"/>
</dbReference>
<keyword evidence="7 15" id="KW-0479">Metal-binding</keyword>
<feature type="binding site" evidence="14">
    <location>
        <position position="773"/>
    </location>
    <ligand>
        <name>substrate</name>
    </ligand>
</feature>
<dbReference type="InterPro" id="IPR008279">
    <property type="entry name" value="PEP-util_enz_mobile_dom"/>
</dbReference>
<dbReference type="Gene3D" id="3.30.470.20">
    <property type="entry name" value="ATP-grasp fold, B domain"/>
    <property type="match status" value="1"/>
</dbReference>
<dbReference type="PANTHER" id="PTHR22931:SF9">
    <property type="entry name" value="PYRUVATE, PHOSPHATE DIKINASE 1, CHLOROPLASTIC"/>
    <property type="match status" value="1"/>
</dbReference>
<evidence type="ECO:0000256" key="1">
    <source>
        <dbReference type="ARBA" id="ARBA00001946"/>
    </source>
</evidence>
<dbReference type="SUPFAM" id="SSF51621">
    <property type="entry name" value="Phosphoenolpyruvate/pyruvate domain"/>
    <property type="match status" value="1"/>
</dbReference>
<dbReference type="GO" id="GO:0016301">
    <property type="term" value="F:kinase activity"/>
    <property type="evidence" value="ECO:0007669"/>
    <property type="project" value="UniProtKB-UniRule"/>
</dbReference>
<evidence type="ECO:0000256" key="3">
    <source>
        <dbReference type="ARBA" id="ARBA00007837"/>
    </source>
</evidence>
<comment type="caution">
    <text evidence="19">The sequence shown here is derived from an EMBL/GenBank/DDBJ whole genome shotgun (WGS) entry which is preliminary data.</text>
</comment>
<reference evidence="19" key="1">
    <citation type="journal article" date="2020" name="mSystems">
        <title>Genome- and Community-Level Interaction Insights into Carbon Utilization and Element Cycling Functions of Hydrothermarchaeota in Hydrothermal Sediment.</title>
        <authorList>
            <person name="Zhou Z."/>
            <person name="Liu Y."/>
            <person name="Xu W."/>
            <person name="Pan J."/>
            <person name="Luo Z.H."/>
            <person name="Li M."/>
        </authorList>
    </citation>
    <scope>NUCLEOTIDE SEQUENCE [LARGE SCALE GENOMIC DNA]</scope>
    <source>
        <strain evidence="19">SpSt-81</strain>
    </source>
</reference>
<dbReference type="PIRSF" id="PIRSF000853">
    <property type="entry name" value="PPDK"/>
    <property type="match status" value="1"/>
</dbReference>
<dbReference type="Pfam" id="PF00391">
    <property type="entry name" value="PEP-utilizers"/>
    <property type="match status" value="1"/>
</dbReference>
<comment type="similarity">
    <text evidence="3 12">Belongs to the PEP-utilizing enzyme family.</text>
</comment>
<dbReference type="InterPro" id="IPR018274">
    <property type="entry name" value="PEP_util_AS"/>
</dbReference>
<evidence type="ECO:0000256" key="15">
    <source>
        <dbReference type="PIRSR" id="PIRSR000853-3"/>
    </source>
</evidence>
<dbReference type="Gene3D" id="1.20.80.30">
    <property type="match status" value="1"/>
</dbReference>
<dbReference type="InterPro" id="IPR013815">
    <property type="entry name" value="ATP_grasp_subdomain_1"/>
</dbReference>
<evidence type="ECO:0000256" key="10">
    <source>
        <dbReference type="ARBA" id="ARBA00022840"/>
    </source>
</evidence>
<feature type="domain" description="Pyruvate phosphate dikinase AMP/ATP-binding" evidence="17">
    <location>
        <begin position="303"/>
        <end position="356"/>
    </location>
</feature>
<keyword evidence="19" id="KW-0670">Pyruvate</keyword>
<evidence type="ECO:0000259" key="17">
    <source>
        <dbReference type="Pfam" id="PF01326"/>
    </source>
</evidence>
<dbReference type="InterPro" id="IPR010121">
    <property type="entry name" value="Pyruvate_phosphate_dikinase"/>
</dbReference>
<keyword evidence="9 19" id="KW-0418">Kinase</keyword>
<feature type="binding site" evidence="14">
    <location>
        <position position="559"/>
    </location>
    <ligand>
        <name>substrate</name>
    </ligand>
</feature>
<dbReference type="InterPro" id="IPR036637">
    <property type="entry name" value="Phosphohistidine_dom_sf"/>
</dbReference>
<dbReference type="Gene3D" id="3.30.1490.20">
    <property type="entry name" value="ATP-grasp fold, A domain"/>
    <property type="match status" value="1"/>
</dbReference>
<dbReference type="Pfam" id="PF01326">
    <property type="entry name" value="PPDK_N"/>
    <property type="match status" value="3"/>
</dbReference>
<dbReference type="Pfam" id="PF02896">
    <property type="entry name" value="PEP-utilizers_C"/>
    <property type="match status" value="1"/>
</dbReference>
<proteinExistence type="inferred from homology"/>
<dbReference type="AlphaFoldDB" id="A0A7C3MJF6"/>
<comment type="cofactor">
    <cofactor evidence="1 12 15">
        <name>Mg(2+)</name>
        <dbReference type="ChEBI" id="CHEBI:18420"/>
    </cofactor>
</comment>
<dbReference type="GO" id="GO:0005524">
    <property type="term" value="F:ATP binding"/>
    <property type="evidence" value="ECO:0007669"/>
    <property type="project" value="UniProtKB-UniRule"/>
</dbReference>
<evidence type="ECO:0000256" key="13">
    <source>
        <dbReference type="PIRSR" id="PIRSR000853-1"/>
    </source>
</evidence>
<dbReference type="Gene3D" id="3.20.20.60">
    <property type="entry name" value="Phosphoenolpyruvate-binding domains"/>
    <property type="match status" value="1"/>
</dbReference>
<feature type="binding site" evidence="14">
    <location>
        <position position="749"/>
    </location>
    <ligand>
        <name>substrate</name>
    </ligand>
</feature>
<feature type="domain" description="Pyruvate phosphate dikinase AMP/ATP-binding" evidence="17">
    <location>
        <begin position="56"/>
        <end position="292"/>
    </location>
</feature>
<organism evidence="19">
    <name type="scientific">Dictyoglomus thermophilum</name>
    <dbReference type="NCBI Taxonomy" id="14"/>
    <lineage>
        <taxon>Bacteria</taxon>
        <taxon>Pseudomonadati</taxon>
        <taxon>Dictyoglomota</taxon>
        <taxon>Dictyoglomia</taxon>
        <taxon>Dictyoglomales</taxon>
        <taxon>Dictyoglomaceae</taxon>
        <taxon>Dictyoglomus</taxon>
    </lineage>
</organism>
<evidence type="ECO:0000256" key="2">
    <source>
        <dbReference type="ARBA" id="ARBA00003144"/>
    </source>
</evidence>
<dbReference type="NCBIfam" id="NF004531">
    <property type="entry name" value="PRK05878.1"/>
    <property type="match status" value="1"/>
</dbReference>
<gene>
    <name evidence="19" type="ORF">ENW00_06640</name>
</gene>
<feature type="domain" description="Pyruvate phosphate dikinase AMP/ATP-binding" evidence="17">
    <location>
        <begin position="19"/>
        <end position="55"/>
    </location>
</feature>
<dbReference type="Gene3D" id="1.10.189.10">
    <property type="entry name" value="Pyruvate Phosphate Dikinase, domain 2"/>
    <property type="match status" value="1"/>
</dbReference>
<dbReference type="PANTHER" id="PTHR22931">
    <property type="entry name" value="PHOSPHOENOLPYRUVATE DIKINASE-RELATED"/>
    <property type="match status" value="1"/>
</dbReference>
<evidence type="ECO:0000313" key="19">
    <source>
        <dbReference type="EMBL" id="HFX13814.1"/>
    </source>
</evidence>
<feature type="binding site" evidence="14">
    <location>
        <position position="772"/>
    </location>
    <ligand>
        <name>substrate</name>
    </ligand>
</feature>
<protein>
    <recommendedName>
        <fullName evidence="5 12">Pyruvate, phosphate dikinase</fullName>
        <ecNumber evidence="4 12">2.7.9.1</ecNumber>
    </recommendedName>
</protein>
<evidence type="ECO:0000256" key="12">
    <source>
        <dbReference type="PIRNR" id="PIRNR000853"/>
    </source>
</evidence>
<feature type="binding site" evidence="14">
    <location>
        <position position="614"/>
    </location>
    <ligand>
        <name>substrate</name>
    </ligand>
</feature>
<evidence type="ECO:0000259" key="16">
    <source>
        <dbReference type="Pfam" id="PF00391"/>
    </source>
</evidence>
<feature type="binding site" evidence="14">
    <location>
        <position position="771"/>
    </location>
    <ligand>
        <name>substrate</name>
    </ligand>
</feature>
<dbReference type="PROSITE" id="PS00742">
    <property type="entry name" value="PEP_ENZYMES_2"/>
    <property type="match status" value="1"/>
</dbReference>
<accession>A0A7C3MJF6</accession>
<keyword evidence="10" id="KW-0067">ATP-binding</keyword>
<evidence type="ECO:0000256" key="9">
    <source>
        <dbReference type="ARBA" id="ARBA00022777"/>
    </source>
</evidence>
<dbReference type="GO" id="GO:0050242">
    <property type="term" value="F:pyruvate, phosphate dikinase activity"/>
    <property type="evidence" value="ECO:0007669"/>
    <property type="project" value="UniProtKB-UniRule"/>
</dbReference>
<dbReference type="InterPro" id="IPR015813">
    <property type="entry name" value="Pyrv/PenolPyrv_kinase-like_dom"/>
</dbReference>
<sequence length="889" mass="98758">MSKKRVYLFEEADGKNRLLFGGKGAGLADMTKAGLPVPPGFIITTEVCKEYYENDKKLPEGLMEEVLAAMKKLEEKTGKKFADPENPLLVSVRSGAPVSMPGMMDTILNLGLNDETVKGLAKKSNNERFAYDSYRRFIQMFGNVVLGIPHEKFEEILDHYKKEQGAKLDSELTAETLKKVVEAYKELVRKENGKDFPQDPYQQLEMAIKAVFDSWNNERAIIYRKLHNIPEDYGTAVNIVTMVFGNMGDDSGTGVAFTRNPSTGEKEFYGEYLTNAQGEDVVAGIRTPQPISKLAEEMPEVYKQLLEVRDLLEKYYRDVQDIEFTIEKGKLYMLQTRNAKRTAAAAVKIAVDMVKEGLITKEEAILRVSPEQINQLLHAQIDPKAEKKVIAKGLPASPGAASGKVVFSSREAEKRGKEGEKVILVRPETTPDDIGGLAAAQGVLTSRGGMTSHAAVVARGMGKPAVVGCEAIKIDLEKEEFRVGDVVVKKDDVITIDGSTGEVILGEVPMIPPTLSNELIELLSWADEIRKIGVRANADTPEDAQKAFEYGAEGIGLARTEHMFLGNRLPLVQEMILAETEEERRKALEKLLPVQREDFIGLFKAMQGKPVTIRLIDPPLHEFLPPLLDLTVEVEIMKAKGITGKELEEKEKLLSVVKRLHEFNPMMGFRGCRLGMIYPEIFEMQVRAIMEAAVAVAKEGLPVKPEIMIPLVALESEMKVLGDLIHRVAKEVLEKSGVNIEYKVGTMIEVPRAALIADKLAQIAEFFSFGTNDLTQMTFAFSRDDAEGKFLGRYREKGYIEDDPFEHLDTQGVGELMKIAIQKGRSTRPDLKVGICGEHGGDPKSIEFCYQIGLNYVSCSPFRVPVARLAAAQATLKYQKQMEFVDRTA</sequence>
<dbReference type="InterPro" id="IPR040442">
    <property type="entry name" value="Pyrv_kinase-like_dom_sf"/>
</dbReference>
<comment type="catalytic activity">
    <reaction evidence="12">
        <text>pyruvate + phosphate + ATP = phosphoenolpyruvate + AMP + diphosphate + H(+)</text>
        <dbReference type="Rhea" id="RHEA:10756"/>
        <dbReference type="ChEBI" id="CHEBI:15361"/>
        <dbReference type="ChEBI" id="CHEBI:15378"/>
        <dbReference type="ChEBI" id="CHEBI:30616"/>
        <dbReference type="ChEBI" id="CHEBI:33019"/>
        <dbReference type="ChEBI" id="CHEBI:43474"/>
        <dbReference type="ChEBI" id="CHEBI:58702"/>
        <dbReference type="ChEBI" id="CHEBI:456215"/>
        <dbReference type="EC" id="2.7.9.1"/>
    </reaction>
</comment>
<dbReference type="InterPro" id="IPR000121">
    <property type="entry name" value="PEP_util_C"/>
</dbReference>
<dbReference type="Gene3D" id="3.50.30.10">
    <property type="entry name" value="Phosphohistidine domain"/>
    <property type="match status" value="1"/>
</dbReference>
<evidence type="ECO:0000259" key="18">
    <source>
        <dbReference type="Pfam" id="PF02896"/>
    </source>
</evidence>
<evidence type="ECO:0000256" key="6">
    <source>
        <dbReference type="ARBA" id="ARBA00022679"/>
    </source>
</evidence>
<dbReference type="PROSITE" id="PS00370">
    <property type="entry name" value="PEP_ENZYMES_PHOS_SITE"/>
    <property type="match status" value="1"/>
</dbReference>
<feature type="domain" description="PEP-utilising enzyme C-terminal" evidence="18">
    <location>
        <begin position="518"/>
        <end position="874"/>
    </location>
</feature>
<evidence type="ECO:0000256" key="5">
    <source>
        <dbReference type="ARBA" id="ARBA00020138"/>
    </source>
</evidence>
<keyword evidence="6 19" id="KW-0808">Transferase</keyword>
<dbReference type="InterPro" id="IPR023151">
    <property type="entry name" value="PEP_util_CS"/>
</dbReference>
<dbReference type="EMBL" id="DTIN01000025">
    <property type="protein sequence ID" value="HFX13814.1"/>
    <property type="molecule type" value="Genomic_DNA"/>
</dbReference>
<evidence type="ECO:0000256" key="8">
    <source>
        <dbReference type="ARBA" id="ARBA00022741"/>
    </source>
</evidence>
<dbReference type="InterPro" id="IPR002192">
    <property type="entry name" value="PPDK_AMP/ATP-bd"/>
</dbReference>
<feature type="binding site" evidence="14">
    <location>
        <position position="770"/>
    </location>
    <ligand>
        <name>substrate</name>
    </ligand>
</feature>
<name>A0A7C3MJF6_DICTH</name>
<feature type="domain" description="PEP-utilising enzyme mobile" evidence="16">
    <location>
        <begin position="420"/>
        <end position="501"/>
    </location>
</feature>
<feature type="binding site" evidence="15">
    <location>
        <position position="773"/>
    </location>
    <ligand>
        <name>Mg(2+)</name>
        <dbReference type="ChEBI" id="CHEBI:18420"/>
    </ligand>
</feature>
<feature type="binding site" evidence="15">
    <location>
        <position position="749"/>
    </location>
    <ligand>
        <name>Mg(2+)</name>
        <dbReference type="ChEBI" id="CHEBI:18420"/>
    </ligand>
</feature>
<keyword evidence="11 15" id="KW-0460">Magnesium</keyword>
<keyword evidence="8" id="KW-0547">Nucleotide-binding</keyword>
<evidence type="ECO:0000256" key="11">
    <source>
        <dbReference type="ARBA" id="ARBA00022842"/>
    </source>
</evidence>
<feature type="active site" description="Proton donor" evidence="13">
    <location>
        <position position="836"/>
    </location>
</feature>
<feature type="active site" description="Tele-phosphohistidine intermediate" evidence="13">
    <location>
        <position position="453"/>
    </location>
</feature>
<evidence type="ECO:0000256" key="7">
    <source>
        <dbReference type="ARBA" id="ARBA00022723"/>
    </source>
</evidence>
<dbReference type="EC" id="2.7.9.1" evidence="4 12"/>
<comment type="function">
    <text evidence="2">Catalyzes the reversible phosphorylation of pyruvate and phosphate.</text>
</comment>
<dbReference type="GO" id="GO:0046872">
    <property type="term" value="F:metal ion binding"/>
    <property type="evidence" value="ECO:0007669"/>
    <property type="project" value="UniProtKB-UniRule"/>
</dbReference>
<dbReference type="SUPFAM" id="SSF56059">
    <property type="entry name" value="Glutathione synthetase ATP-binding domain-like"/>
    <property type="match status" value="1"/>
</dbReference>
<evidence type="ECO:0000256" key="14">
    <source>
        <dbReference type="PIRSR" id="PIRSR000853-2"/>
    </source>
</evidence>
<dbReference type="NCBIfam" id="TIGR01828">
    <property type="entry name" value="pyru_phos_dikin"/>
    <property type="match status" value="1"/>
</dbReference>
<evidence type="ECO:0000256" key="4">
    <source>
        <dbReference type="ARBA" id="ARBA00011994"/>
    </source>
</evidence>